<evidence type="ECO:0000259" key="7">
    <source>
        <dbReference type="Pfam" id="PF02668"/>
    </source>
</evidence>
<reference evidence="8 9" key="1">
    <citation type="submission" date="2019-10" db="EMBL/GenBank/DDBJ databases">
        <title>Genomic analysis of Raineyella sp. CBA3103.</title>
        <authorList>
            <person name="Roh S.W."/>
        </authorList>
    </citation>
    <scope>NUCLEOTIDE SEQUENCE [LARGE SCALE GENOMIC DNA]</scope>
    <source>
        <strain evidence="8 9">CBA3103</strain>
    </source>
</reference>
<comment type="cofactor">
    <cofactor evidence="1">
        <name>Fe(2+)</name>
        <dbReference type="ChEBI" id="CHEBI:29033"/>
    </cofactor>
</comment>
<comment type="similarity">
    <text evidence="2">Belongs to the TfdA dioxygenase family.</text>
</comment>
<keyword evidence="4 8" id="KW-0223">Dioxygenase</keyword>
<feature type="domain" description="TauD/TfdA-like" evidence="7">
    <location>
        <begin position="23"/>
        <end position="284"/>
    </location>
</feature>
<evidence type="ECO:0000256" key="5">
    <source>
        <dbReference type="ARBA" id="ARBA00023002"/>
    </source>
</evidence>
<evidence type="ECO:0000313" key="8">
    <source>
        <dbReference type="EMBL" id="QGF23432.1"/>
    </source>
</evidence>
<name>A0A5Q2F951_9ACTN</name>
<dbReference type="Proteomes" id="UP000386847">
    <property type="component" value="Chromosome"/>
</dbReference>
<evidence type="ECO:0000256" key="1">
    <source>
        <dbReference type="ARBA" id="ARBA00001954"/>
    </source>
</evidence>
<dbReference type="PANTHER" id="PTHR30468:SF5">
    <property type="entry name" value="ALPHA-KETOGLUTARATE-DEPENDENT SULFATE ESTER DIOXYGENASE"/>
    <property type="match status" value="1"/>
</dbReference>
<dbReference type="Pfam" id="PF02668">
    <property type="entry name" value="TauD"/>
    <property type="match status" value="1"/>
</dbReference>
<sequence>MSTDLQSVVKSPTPQPSSPAVVKLGEHLGARIDGVRLGGDLDPSTVDLIYRALLEHKVIFFRDQHQLTDDGQQAFAKLIGTPTIAHPTVTSRGAVILPVDSDYQSANTWHSDVTFVDRIPKASILRAVELPPYGGDTIWASGVAAYAALPAPLKALAESLRAVHSNVYDYATRAVDEGLAPNYQDYRAEFESTVYETEHPVVRIHPETGERTLLLGHFVRRFVDLPTSASLALFRLLQGYAVDEDRTVRWSWRPGDVAIWDNRATQHRAVADYGGQHRRLHRITLAGDVPIGVDGRQSSVLRGDASSYSDIDGPGRPRR</sequence>
<evidence type="ECO:0000313" key="9">
    <source>
        <dbReference type="Proteomes" id="UP000386847"/>
    </source>
</evidence>
<organism evidence="8 9">
    <name type="scientific">Raineyella fluvialis</name>
    <dbReference type="NCBI Taxonomy" id="2662261"/>
    <lineage>
        <taxon>Bacteria</taxon>
        <taxon>Bacillati</taxon>
        <taxon>Actinomycetota</taxon>
        <taxon>Actinomycetes</taxon>
        <taxon>Propionibacteriales</taxon>
        <taxon>Propionibacteriaceae</taxon>
        <taxon>Raineyella</taxon>
    </lineage>
</organism>
<accession>A0A5Q2F951</accession>
<dbReference type="RefSeq" id="WP_153571963.1">
    <property type="nucleotide sequence ID" value="NZ_CP045725.1"/>
</dbReference>
<evidence type="ECO:0000256" key="2">
    <source>
        <dbReference type="ARBA" id="ARBA00005896"/>
    </source>
</evidence>
<dbReference type="GO" id="GO:0016706">
    <property type="term" value="F:2-oxoglutarate-dependent dioxygenase activity"/>
    <property type="evidence" value="ECO:0007669"/>
    <property type="project" value="TreeGrafter"/>
</dbReference>
<keyword evidence="6" id="KW-0408">Iron</keyword>
<dbReference type="KEGG" id="rain:Rai3103_06860"/>
<keyword evidence="5" id="KW-0560">Oxidoreductase</keyword>
<evidence type="ECO:0000256" key="3">
    <source>
        <dbReference type="ARBA" id="ARBA00022723"/>
    </source>
</evidence>
<evidence type="ECO:0000256" key="6">
    <source>
        <dbReference type="ARBA" id="ARBA00023004"/>
    </source>
</evidence>
<dbReference type="PANTHER" id="PTHR30468">
    <property type="entry name" value="ALPHA-KETOGLUTARATE-DEPENDENT SULFONATE DIOXYGENASE"/>
    <property type="match status" value="1"/>
</dbReference>
<dbReference type="SUPFAM" id="SSF51197">
    <property type="entry name" value="Clavaminate synthase-like"/>
    <property type="match status" value="1"/>
</dbReference>
<dbReference type="GO" id="GO:0046872">
    <property type="term" value="F:metal ion binding"/>
    <property type="evidence" value="ECO:0007669"/>
    <property type="project" value="UniProtKB-KW"/>
</dbReference>
<keyword evidence="9" id="KW-1185">Reference proteome</keyword>
<dbReference type="AlphaFoldDB" id="A0A5Q2F951"/>
<protein>
    <submittedName>
        <fullName evidence="8">Taurine catabolism dioxygenase</fullName>
    </submittedName>
</protein>
<dbReference type="Gene3D" id="3.60.130.10">
    <property type="entry name" value="Clavaminate synthase-like"/>
    <property type="match status" value="1"/>
</dbReference>
<dbReference type="EMBL" id="CP045725">
    <property type="protein sequence ID" value="QGF23432.1"/>
    <property type="molecule type" value="Genomic_DNA"/>
</dbReference>
<dbReference type="InterPro" id="IPR003819">
    <property type="entry name" value="TauD/TfdA-like"/>
</dbReference>
<gene>
    <name evidence="8" type="ORF">Rai3103_06860</name>
</gene>
<dbReference type="InterPro" id="IPR042098">
    <property type="entry name" value="TauD-like_sf"/>
</dbReference>
<proteinExistence type="inferred from homology"/>
<dbReference type="GO" id="GO:0005737">
    <property type="term" value="C:cytoplasm"/>
    <property type="evidence" value="ECO:0007669"/>
    <property type="project" value="TreeGrafter"/>
</dbReference>
<evidence type="ECO:0000256" key="4">
    <source>
        <dbReference type="ARBA" id="ARBA00022964"/>
    </source>
</evidence>
<keyword evidence="3" id="KW-0479">Metal-binding</keyword>
<dbReference type="InterPro" id="IPR051323">
    <property type="entry name" value="AtsK-like"/>
</dbReference>